<dbReference type="GO" id="GO:0006935">
    <property type="term" value="P:chemotaxis"/>
    <property type="evidence" value="ECO:0007669"/>
    <property type="project" value="InterPro"/>
</dbReference>
<evidence type="ECO:0000256" key="4">
    <source>
        <dbReference type="PROSITE-ProRule" id="PRU00284"/>
    </source>
</evidence>
<evidence type="ECO:0000256" key="2">
    <source>
        <dbReference type="ARBA" id="ARBA00022481"/>
    </source>
</evidence>
<dbReference type="SMART" id="SM00283">
    <property type="entry name" value="MA"/>
    <property type="match status" value="1"/>
</dbReference>
<dbReference type="AlphaFoldDB" id="A0A5B8FZ00"/>
<dbReference type="Gene3D" id="3.30.450.20">
    <property type="entry name" value="PAS domain"/>
    <property type="match status" value="1"/>
</dbReference>
<evidence type="ECO:0000259" key="6">
    <source>
        <dbReference type="PROSITE" id="PS50111"/>
    </source>
</evidence>
<sequence>MQVNKLVRGTSLAGSVLVLVLCGLALNGLGGVRDGLSALPDGGSAASAADTVGTLILAAAVLSLVTAVGLMVAARGGNGGLADALAARLGLPAGSADTDLLLGTLDTSLKRASGAEDVVKALDRATTMIMLADKDYSIRYLNGSLQDMFRKHEDAMRKDLPSFSLDKLVGCNIDIFHKEPAATRAMLNALKGTHIARLTLGGRHLRLAVHAIHDAKGNRTGTLVEWRDDTEERRVQTDLEQVIAHASNGNFSARVNAKIENGQLRRMAEAVNKLIDAVEHGLSEALTVIDGMARGDLTSRMTGTYSGEFGRLQSNLNGFGDRLAELVAMIRETSDVMQSTLTAIVSDAGDLSSRAEQQASALEETAATMEEMSATVRSNASNAKEAASLATTSSKSVQEAGEVVKETVSAIERIEVSSGRIAEIITVIDSIAFQTNLLALNAAVEAARAGDAGRGFAVVASEVRTLAQRSSESASDIKNLIQAGESNVADGVMLVRQTGGVLETILKSVTALSGKVSEIAGANVEQSAGVDEITANVSHLDQITQENSALASKSASSAQDAMHRAERLAELIAFFKGADNSSKSRKRAA</sequence>
<keyword evidence="5" id="KW-1133">Transmembrane helix</keyword>
<keyword evidence="9" id="KW-1185">Reference proteome</keyword>
<dbReference type="SUPFAM" id="SSF58104">
    <property type="entry name" value="Methyl-accepting chemotaxis protein (MCP) signaling domain"/>
    <property type="match status" value="1"/>
</dbReference>
<keyword evidence="5" id="KW-0812">Transmembrane</keyword>
<dbReference type="InterPro" id="IPR051310">
    <property type="entry name" value="MCP_chemotaxis"/>
</dbReference>
<name>A0A5B8FZ00_9RHOB</name>
<dbReference type="InterPro" id="IPR004090">
    <property type="entry name" value="Chemotax_Me-accpt_rcpt"/>
</dbReference>
<gene>
    <name evidence="8" type="ORF">FDP22_09110</name>
</gene>
<dbReference type="InterPro" id="IPR003660">
    <property type="entry name" value="HAMP_dom"/>
</dbReference>
<dbReference type="GO" id="GO:0005886">
    <property type="term" value="C:plasma membrane"/>
    <property type="evidence" value="ECO:0007669"/>
    <property type="project" value="TreeGrafter"/>
</dbReference>
<keyword evidence="5" id="KW-0472">Membrane</keyword>
<evidence type="ECO:0000313" key="8">
    <source>
        <dbReference type="EMBL" id="QDL91919.1"/>
    </source>
</evidence>
<dbReference type="PROSITE" id="PS50111">
    <property type="entry name" value="CHEMOTAXIS_TRANSDUC_2"/>
    <property type="match status" value="1"/>
</dbReference>
<organism evidence="8 9">
    <name type="scientific">Paroceanicella profunda</name>
    <dbReference type="NCBI Taxonomy" id="2579971"/>
    <lineage>
        <taxon>Bacteria</taxon>
        <taxon>Pseudomonadati</taxon>
        <taxon>Pseudomonadota</taxon>
        <taxon>Alphaproteobacteria</taxon>
        <taxon>Rhodobacterales</taxon>
        <taxon>Paracoccaceae</taxon>
        <taxon>Paroceanicella</taxon>
    </lineage>
</organism>
<protein>
    <submittedName>
        <fullName evidence="8">Methyl-accepting chemotaxis protein</fullName>
    </submittedName>
</protein>
<feature type="transmembrane region" description="Helical" evidence="5">
    <location>
        <begin position="12"/>
        <end position="32"/>
    </location>
</feature>
<dbReference type="SMART" id="SM00304">
    <property type="entry name" value="HAMP"/>
    <property type="match status" value="1"/>
</dbReference>
<dbReference type="KEGG" id="ppru:FDP22_09110"/>
<dbReference type="OrthoDB" id="354287at2"/>
<evidence type="ECO:0000256" key="1">
    <source>
        <dbReference type="ARBA" id="ARBA00004370"/>
    </source>
</evidence>
<dbReference type="PANTHER" id="PTHR43531:SF14">
    <property type="entry name" value="METHYL-ACCEPTING CHEMOTAXIS PROTEIN I-RELATED"/>
    <property type="match status" value="1"/>
</dbReference>
<dbReference type="RefSeq" id="WP_138572029.1">
    <property type="nucleotide sequence ID" value="NZ_CP040818.1"/>
</dbReference>
<dbReference type="EMBL" id="CP040818">
    <property type="protein sequence ID" value="QDL91919.1"/>
    <property type="molecule type" value="Genomic_DNA"/>
</dbReference>
<comment type="similarity">
    <text evidence="3">Belongs to the methyl-accepting chemotaxis (MCP) protein family.</text>
</comment>
<feature type="domain" description="HAMP" evidence="7">
    <location>
        <begin position="276"/>
        <end position="328"/>
    </location>
</feature>
<feature type="transmembrane region" description="Helical" evidence="5">
    <location>
        <begin position="52"/>
        <end position="73"/>
    </location>
</feature>
<feature type="domain" description="Methyl-accepting transducer" evidence="6">
    <location>
        <begin position="333"/>
        <end position="562"/>
    </location>
</feature>
<dbReference type="GO" id="GO:0004888">
    <property type="term" value="F:transmembrane signaling receptor activity"/>
    <property type="evidence" value="ECO:0007669"/>
    <property type="project" value="InterPro"/>
</dbReference>
<proteinExistence type="inferred from homology"/>
<dbReference type="CDD" id="cd11386">
    <property type="entry name" value="MCP_signal"/>
    <property type="match status" value="1"/>
</dbReference>
<evidence type="ECO:0000313" key="9">
    <source>
        <dbReference type="Proteomes" id="UP000305888"/>
    </source>
</evidence>
<dbReference type="Proteomes" id="UP000305888">
    <property type="component" value="Chromosome"/>
</dbReference>
<dbReference type="FunFam" id="1.10.287.950:FF:000001">
    <property type="entry name" value="Methyl-accepting chemotaxis sensory transducer"/>
    <property type="match status" value="1"/>
</dbReference>
<evidence type="ECO:0000256" key="3">
    <source>
        <dbReference type="ARBA" id="ARBA00029447"/>
    </source>
</evidence>
<evidence type="ECO:0000259" key="7">
    <source>
        <dbReference type="PROSITE" id="PS50885"/>
    </source>
</evidence>
<dbReference type="PANTHER" id="PTHR43531">
    <property type="entry name" value="PROTEIN ICFG"/>
    <property type="match status" value="1"/>
</dbReference>
<dbReference type="Pfam" id="PF18947">
    <property type="entry name" value="HAMP_2"/>
    <property type="match status" value="1"/>
</dbReference>
<dbReference type="GO" id="GO:0007165">
    <property type="term" value="P:signal transduction"/>
    <property type="evidence" value="ECO:0007669"/>
    <property type="project" value="UniProtKB-KW"/>
</dbReference>
<dbReference type="PRINTS" id="PR00260">
    <property type="entry name" value="CHEMTRNSDUCR"/>
</dbReference>
<reference evidence="8 9" key="1">
    <citation type="submission" date="2019-06" db="EMBL/GenBank/DDBJ databases">
        <title>Genome sequence of Rhodobacteraceae bacterium D4M1.</title>
        <authorList>
            <person name="Cao J."/>
        </authorList>
    </citation>
    <scope>NUCLEOTIDE SEQUENCE [LARGE SCALE GENOMIC DNA]</scope>
    <source>
        <strain evidence="8 9">D4M1</strain>
    </source>
</reference>
<comment type="subcellular location">
    <subcellularLocation>
        <location evidence="1">Membrane</location>
    </subcellularLocation>
</comment>
<dbReference type="Gene3D" id="1.10.287.950">
    <property type="entry name" value="Methyl-accepting chemotaxis protein"/>
    <property type="match status" value="1"/>
</dbReference>
<dbReference type="Pfam" id="PF00015">
    <property type="entry name" value="MCPsignal"/>
    <property type="match status" value="1"/>
</dbReference>
<accession>A0A5B8FZ00</accession>
<dbReference type="InterPro" id="IPR004089">
    <property type="entry name" value="MCPsignal_dom"/>
</dbReference>
<keyword evidence="4" id="KW-0807">Transducer</keyword>
<dbReference type="PROSITE" id="PS50885">
    <property type="entry name" value="HAMP"/>
    <property type="match status" value="1"/>
</dbReference>
<keyword evidence="2" id="KW-0488">Methylation</keyword>
<evidence type="ECO:0000256" key="5">
    <source>
        <dbReference type="SAM" id="Phobius"/>
    </source>
</evidence>